<protein>
    <recommendedName>
        <fullName evidence="7">AP2/ERF domain-containing protein</fullName>
    </recommendedName>
</protein>
<dbReference type="EMBL" id="OY731404">
    <property type="protein sequence ID" value="CAJ1967503.1"/>
    <property type="molecule type" value="Genomic_DNA"/>
</dbReference>
<evidence type="ECO:0000256" key="6">
    <source>
        <dbReference type="SAM" id="MobiDB-lite"/>
    </source>
</evidence>
<feature type="region of interest" description="Disordered" evidence="6">
    <location>
        <begin position="296"/>
        <end position="322"/>
    </location>
</feature>
<keyword evidence="3" id="KW-0238">DNA-binding</keyword>
<proteinExistence type="predicted"/>
<feature type="domain" description="AP2/ERF" evidence="7">
    <location>
        <begin position="98"/>
        <end position="157"/>
    </location>
</feature>
<dbReference type="AlphaFoldDB" id="A0AA86VIB4"/>
<dbReference type="GO" id="GO:0003677">
    <property type="term" value="F:DNA binding"/>
    <property type="evidence" value="ECO:0007669"/>
    <property type="project" value="UniProtKB-KW"/>
</dbReference>
<sequence length="373" mass="41675">MEPSNITTQSSEPRYPTRAKTSRTLFYDFGTPNSTQHQVPSPDPKHVQGTQFPSHSTPMEKAPEETSVVGSEEIDFGIREQVKQKRYRKRNFKKTSSIYRGVTKCKGRFESFVWDKDLKTTGKRGKTGGFKNELEAARAHDLIAIKIWGKFAYTNFPMTFYLKEISEMEKWSLREYILELRRQSKDPSTTVTDGSNVSSSEGGGASAEVEENNVVGDALSNPESTTTMPPMLDESGQQSEAPTALENGDENNAEENKILCDDEYPWSDVDLSFPLWPCAFGDAPVEEHANALGSALNRESSMSSENPAGAENGSVASFGSGSPNVQQFEAFVHRYEPLQHELDNNTHSEDEEDMVVDNDFDISEYLNLDDMDD</sequence>
<dbReference type="InterPro" id="IPR016177">
    <property type="entry name" value="DNA-bd_dom_sf"/>
</dbReference>
<evidence type="ECO:0000256" key="4">
    <source>
        <dbReference type="ARBA" id="ARBA00023163"/>
    </source>
</evidence>
<comment type="subcellular location">
    <subcellularLocation>
        <location evidence="1">Nucleus</location>
    </subcellularLocation>
</comment>
<evidence type="ECO:0000256" key="1">
    <source>
        <dbReference type="ARBA" id="ARBA00004123"/>
    </source>
</evidence>
<keyword evidence="5" id="KW-0539">Nucleus</keyword>
<feature type="compositionally biased region" description="Polar residues" evidence="6">
    <location>
        <begin position="297"/>
        <end position="306"/>
    </location>
</feature>
<dbReference type="InterPro" id="IPR036955">
    <property type="entry name" value="AP2/ERF_dom_sf"/>
</dbReference>
<evidence type="ECO:0000256" key="5">
    <source>
        <dbReference type="ARBA" id="ARBA00023242"/>
    </source>
</evidence>
<organism evidence="8 9">
    <name type="scientific">Sphenostylis stenocarpa</name>
    <dbReference type="NCBI Taxonomy" id="92480"/>
    <lineage>
        <taxon>Eukaryota</taxon>
        <taxon>Viridiplantae</taxon>
        <taxon>Streptophyta</taxon>
        <taxon>Embryophyta</taxon>
        <taxon>Tracheophyta</taxon>
        <taxon>Spermatophyta</taxon>
        <taxon>Magnoliopsida</taxon>
        <taxon>eudicotyledons</taxon>
        <taxon>Gunneridae</taxon>
        <taxon>Pentapetalae</taxon>
        <taxon>rosids</taxon>
        <taxon>fabids</taxon>
        <taxon>Fabales</taxon>
        <taxon>Fabaceae</taxon>
        <taxon>Papilionoideae</taxon>
        <taxon>50 kb inversion clade</taxon>
        <taxon>NPAAA clade</taxon>
        <taxon>indigoferoid/millettioid clade</taxon>
        <taxon>Phaseoleae</taxon>
        <taxon>Sphenostylis</taxon>
    </lineage>
</organism>
<dbReference type="Proteomes" id="UP001189624">
    <property type="component" value="Chromosome 7"/>
</dbReference>
<dbReference type="SMART" id="SM00380">
    <property type="entry name" value="AP2"/>
    <property type="match status" value="1"/>
</dbReference>
<feature type="compositionally biased region" description="Polar residues" evidence="6">
    <location>
        <begin position="48"/>
        <end position="57"/>
    </location>
</feature>
<dbReference type="CDD" id="cd00018">
    <property type="entry name" value="AP2"/>
    <property type="match status" value="1"/>
</dbReference>
<dbReference type="InterPro" id="IPR001471">
    <property type="entry name" value="AP2/ERF_dom"/>
</dbReference>
<reference evidence="8" key="1">
    <citation type="submission" date="2023-10" db="EMBL/GenBank/DDBJ databases">
        <authorList>
            <person name="Domelevo Entfellner J.-B."/>
        </authorList>
    </citation>
    <scope>NUCLEOTIDE SEQUENCE</scope>
</reference>
<dbReference type="Gramene" id="rna-AYBTSS11_LOCUS21216">
    <property type="protein sequence ID" value="CAJ1967503.1"/>
    <property type="gene ID" value="gene-AYBTSS11_LOCUS21216"/>
</dbReference>
<feature type="compositionally biased region" description="Polar residues" evidence="6">
    <location>
        <begin position="1"/>
        <end position="12"/>
    </location>
</feature>
<name>A0AA86VIB4_9FABA</name>
<evidence type="ECO:0000259" key="7">
    <source>
        <dbReference type="PROSITE" id="PS51032"/>
    </source>
</evidence>
<keyword evidence="2" id="KW-0805">Transcription regulation</keyword>
<dbReference type="PROSITE" id="PS51032">
    <property type="entry name" value="AP2_ERF"/>
    <property type="match status" value="1"/>
</dbReference>
<accession>A0AA86VIB4</accession>
<keyword evidence="9" id="KW-1185">Reference proteome</keyword>
<feature type="region of interest" description="Disordered" evidence="6">
    <location>
        <begin position="184"/>
        <end position="251"/>
    </location>
</feature>
<evidence type="ECO:0000313" key="9">
    <source>
        <dbReference type="Proteomes" id="UP001189624"/>
    </source>
</evidence>
<dbReference type="PANTHER" id="PTHR32467:SF97">
    <property type="entry name" value="ETHYLENE-RESPONSIVE TRANSCRIPTION FACTOR WRI1"/>
    <property type="match status" value="1"/>
</dbReference>
<dbReference type="GO" id="GO:0005634">
    <property type="term" value="C:nucleus"/>
    <property type="evidence" value="ECO:0007669"/>
    <property type="project" value="UniProtKB-SubCell"/>
</dbReference>
<dbReference type="GO" id="GO:0003700">
    <property type="term" value="F:DNA-binding transcription factor activity"/>
    <property type="evidence" value="ECO:0007669"/>
    <property type="project" value="InterPro"/>
</dbReference>
<evidence type="ECO:0000256" key="2">
    <source>
        <dbReference type="ARBA" id="ARBA00023015"/>
    </source>
</evidence>
<dbReference type="PANTHER" id="PTHR32467">
    <property type="entry name" value="AP2-LIKE ETHYLENE-RESPONSIVE TRANSCRIPTION FACTOR"/>
    <property type="match status" value="1"/>
</dbReference>
<evidence type="ECO:0000256" key="3">
    <source>
        <dbReference type="ARBA" id="ARBA00023125"/>
    </source>
</evidence>
<dbReference type="Gene3D" id="3.30.730.10">
    <property type="entry name" value="AP2/ERF domain"/>
    <property type="match status" value="1"/>
</dbReference>
<evidence type="ECO:0000313" key="8">
    <source>
        <dbReference type="EMBL" id="CAJ1967503.1"/>
    </source>
</evidence>
<keyword evidence="4" id="KW-0804">Transcription</keyword>
<dbReference type="SUPFAM" id="SSF54171">
    <property type="entry name" value="DNA-binding domain"/>
    <property type="match status" value="1"/>
</dbReference>
<gene>
    <name evidence="8" type="ORF">AYBTSS11_LOCUS21216</name>
</gene>
<feature type="region of interest" description="Disordered" evidence="6">
    <location>
        <begin position="1"/>
        <end position="72"/>
    </location>
</feature>